<evidence type="ECO:0000313" key="6">
    <source>
        <dbReference type="Proteomes" id="UP000037069"/>
    </source>
</evidence>
<accession>A0A0L0BYJ1</accession>
<dbReference type="InterPro" id="IPR013083">
    <property type="entry name" value="Znf_RING/FYVE/PHD"/>
</dbReference>
<evidence type="ECO:0000256" key="2">
    <source>
        <dbReference type="ARBA" id="ARBA00022833"/>
    </source>
</evidence>
<dbReference type="InterPro" id="IPR006616">
    <property type="entry name" value="DM9_repeat"/>
</dbReference>
<dbReference type="OrthoDB" id="8062037at2759"/>
<dbReference type="SUPFAM" id="SSF57850">
    <property type="entry name" value="RING/U-box"/>
    <property type="match status" value="1"/>
</dbReference>
<keyword evidence="6" id="KW-1185">Reference proteome</keyword>
<dbReference type="EMBL" id="JRES01001157">
    <property type="protein sequence ID" value="KNC25107.1"/>
    <property type="molecule type" value="Genomic_DNA"/>
</dbReference>
<dbReference type="PANTHER" id="PTHR31649:SF1">
    <property type="entry name" value="FARNESOIC ACID O-METHYL TRANSFERASE DOMAIN-CONTAINING PROTEIN"/>
    <property type="match status" value="1"/>
</dbReference>
<keyword evidence="2" id="KW-0862">Zinc</keyword>
<dbReference type="Gene3D" id="3.30.40.10">
    <property type="entry name" value="Zinc/RING finger domain, C3HC4 (zinc finger)"/>
    <property type="match status" value="1"/>
</dbReference>
<evidence type="ECO:0000256" key="1">
    <source>
        <dbReference type="ARBA" id="ARBA00022771"/>
    </source>
</evidence>
<proteinExistence type="predicted"/>
<dbReference type="Pfam" id="PF13639">
    <property type="entry name" value="zf-RING_2"/>
    <property type="match status" value="1"/>
</dbReference>
<comment type="caution">
    <text evidence="5">The sequence shown here is derived from an EMBL/GenBank/DDBJ whole genome shotgun (WGS) entry which is preliminary data.</text>
</comment>
<dbReference type="SMART" id="SM00184">
    <property type="entry name" value="RING"/>
    <property type="match status" value="1"/>
</dbReference>
<dbReference type="PANTHER" id="PTHR31649">
    <property type="entry name" value="AGAP009604-PA"/>
    <property type="match status" value="1"/>
</dbReference>
<dbReference type="Proteomes" id="UP000037069">
    <property type="component" value="Unassembled WGS sequence"/>
</dbReference>
<feature type="domain" description="RING-type" evidence="4">
    <location>
        <begin position="8"/>
        <end position="49"/>
    </location>
</feature>
<gene>
    <name evidence="5" type="ORF">FF38_07821</name>
</gene>
<dbReference type="InterPro" id="IPR001841">
    <property type="entry name" value="Znf_RING"/>
</dbReference>
<organism evidence="5 6">
    <name type="scientific">Lucilia cuprina</name>
    <name type="common">Green bottle fly</name>
    <name type="synonym">Australian sheep blowfly</name>
    <dbReference type="NCBI Taxonomy" id="7375"/>
    <lineage>
        <taxon>Eukaryota</taxon>
        <taxon>Metazoa</taxon>
        <taxon>Ecdysozoa</taxon>
        <taxon>Arthropoda</taxon>
        <taxon>Hexapoda</taxon>
        <taxon>Insecta</taxon>
        <taxon>Pterygota</taxon>
        <taxon>Neoptera</taxon>
        <taxon>Endopterygota</taxon>
        <taxon>Diptera</taxon>
        <taxon>Brachycera</taxon>
        <taxon>Muscomorpha</taxon>
        <taxon>Oestroidea</taxon>
        <taxon>Calliphoridae</taxon>
        <taxon>Luciliinae</taxon>
        <taxon>Lucilia</taxon>
    </lineage>
</organism>
<sequence>MNSQSVLCSLCLDNLNDSKDVYSIIKCGHIYHKECLRKIIYKRTCSICHVQYDKRQCCKLNAYSESNAENEDGFYPCEYSWIYCDSKTLMEPQELSKTCLKLGTDTKNDDIYASRVFLDGKILPAYYVAARKCAITTFGGHAYQLKEDIDLLDISADDIRLYKWQPFKNDQLPVNAFDITQCSLGLLSSDVDGPDNLDEKLFIVRGVYKGKTLYGKLCSTDNGENNKIYLAFENEEIEFNTNGNEICEVLVRYP</sequence>
<dbReference type="Pfam" id="PF11901">
    <property type="entry name" value="DM9"/>
    <property type="match status" value="1"/>
</dbReference>
<evidence type="ECO:0000259" key="4">
    <source>
        <dbReference type="PROSITE" id="PS50089"/>
    </source>
</evidence>
<protein>
    <recommendedName>
        <fullName evidence="4">RING-type domain-containing protein</fullName>
    </recommendedName>
</protein>
<dbReference type="AlphaFoldDB" id="A0A0L0BYJ1"/>
<reference evidence="5 6" key="1">
    <citation type="journal article" date="2015" name="Nat. Commun.">
        <title>Lucilia cuprina genome unlocks parasitic fly biology to underpin future interventions.</title>
        <authorList>
            <person name="Anstead C.A."/>
            <person name="Korhonen P.K."/>
            <person name="Young N.D."/>
            <person name="Hall R.S."/>
            <person name="Jex A.R."/>
            <person name="Murali S.C."/>
            <person name="Hughes D.S."/>
            <person name="Lee S.F."/>
            <person name="Perry T."/>
            <person name="Stroehlein A.J."/>
            <person name="Ansell B.R."/>
            <person name="Breugelmans B."/>
            <person name="Hofmann A."/>
            <person name="Qu J."/>
            <person name="Dugan S."/>
            <person name="Lee S.L."/>
            <person name="Chao H."/>
            <person name="Dinh H."/>
            <person name="Han Y."/>
            <person name="Doddapaneni H.V."/>
            <person name="Worley K.C."/>
            <person name="Muzny D.M."/>
            <person name="Ioannidis P."/>
            <person name="Waterhouse R.M."/>
            <person name="Zdobnov E.M."/>
            <person name="James P.J."/>
            <person name="Bagnall N.H."/>
            <person name="Kotze A.C."/>
            <person name="Gibbs R.A."/>
            <person name="Richards S."/>
            <person name="Batterham P."/>
            <person name="Gasser R.B."/>
        </authorList>
    </citation>
    <scope>NUCLEOTIDE SEQUENCE [LARGE SCALE GENOMIC DNA]</scope>
    <source>
        <strain evidence="5 6">LS</strain>
        <tissue evidence="5">Full body</tissue>
    </source>
</reference>
<name>A0A0L0BYJ1_LUCCU</name>
<dbReference type="GO" id="GO:0008270">
    <property type="term" value="F:zinc ion binding"/>
    <property type="evidence" value="ECO:0007669"/>
    <property type="project" value="UniProtKB-KW"/>
</dbReference>
<keyword evidence="1 3" id="KW-0863">Zinc-finger</keyword>
<keyword evidence="1 3" id="KW-0479">Metal-binding</keyword>
<evidence type="ECO:0000313" key="5">
    <source>
        <dbReference type="EMBL" id="KNC25107.1"/>
    </source>
</evidence>
<evidence type="ECO:0000256" key="3">
    <source>
        <dbReference type="PROSITE-ProRule" id="PRU00175"/>
    </source>
</evidence>
<dbReference type="PROSITE" id="PS50089">
    <property type="entry name" value="ZF_RING_2"/>
    <property type="match status" value="1"/>
</dbReference>
<dbReference type="SMART" id="SM00696">
    <property type="entry name" value="DM9"/>
    <property type="match status" value="1"/>
</dbReference>